<dbReference type="InterPro" id="IPR020097">
    <property type="entry name" value="PsdUridine_synth_TruA_a/b_dom"/>
</dbReference>
<dbReference type="OMA" id="YYMEIAS"/>
<dbReference type="OrthoDB" id="25767at2759"/>
<keyword evidence="7" id="KW-1185">Reference proteome</keyword>
<feature type="domain" description="Pseudouridine synthase I TruA alpha/beta" evidence="5">
    <location>
        <begin position="184"/>
        <end position="265"/>
    </location>
</feature>
<comment type="catalytic activity">
    <reaction evidence="4">
        <text>uridine(38/39/40) in tRNA = pseudouridine(38/39/40) in tRNA</text>
        <dbReference type="Rhea" id="RHEA:22376"/>
        <dbReference type="Rhea" id="RHEA-COMP:10085"/>
        <dbReference type="Rhea" id="RHEA-COMP:10087"/>
        <dbReference type="ChEBI" id="CHEBI:65314"/>
        <dbReference type="ChEBI" id="CHEBI:65315"/>
        <dbReference type="EC" id="5.4.99.12"/>
    </reaction>
</comment>
<evidence type="ECO:0000256" key="2">
    <source>
        <dbReference type="ARBA" id="ARBA00022694"/>
    </source>
</evidence>
<dbReference type="RefSeq" id="XP_007604586.1">
    <property type="nucleotide sequence ID" value="XM_007604524.1"/>
</dbReference>
<dbReference type="InterPro" id="IPR001406">
    <property type="entry name" value="PsdUridine_synth_TruA"/>
</dbReference>
<dbReference type="InterPro" id="IPR020094">
    <property type="entry name" value="TruA/RsuA/RluB/E/F_N"/>
</dbReference>
<dbReference type="VEuPathDB" id="MicrosporidiaDB:VICG_01140"/>
<organism evidence="6 7">
    <name type="scientific">Vittaforma corneae (strain ATCC 50505)</name>
    <name type="common">Microsporidian parasite</name>
    <name type="synonym">Nosema corneum</name>
    <dbReference type="NCBI Taxonomy" id="993615"/>
    <lineage>
        <taxon>Eukaryota</taxon>
        <taxon>Fungi</taxon>
        <taxon>Fungi incertae sedis</taxon>
        <taxon>Microsporidia</taxon>
        <taxon>Nosematidae</taxon>
        <taxon>Vittaforma</taxon>
    </lineage>
</organism>
<dbReference type="Proteomes" id="UP000011082">
    <property type="component" value="Unassembled WGS sequence"/>
</dbReference>
<evidence type="ECO:0000256" key="1">
    <source>
        <dbReference type="ARBA" id="ARBA00009375"/>
    </source>
</evidence>
<gene>
    <name evidence="6" type="ORF">VICG_01140</name>
</gene>
<name>L2GLM3_VITCO</name>
<sequence>MKSTYYDYLRSLTKEQLIDLIYKPYKKRGEYPAISKRKVALRLSYHGENYKGVQHYKHLKSVHDCLQNALKVSGIGDGIVFCGRTDAGVSAINMVVSVEVNSRLENPNRSYQIIESDHEEYPYDVALNMLLPDDIRITGWAPVPDNFNARYDCIQRHYKYFFALGSLDLKKMEEAVEKICQMDDFYHLSTHSNPKAIYKRKISEIKIHKVSMQTSLVKMGLTNNAGGNSFSLDDDLYSLDIKAGGFLHNMVRKIFWVVQRCGKGNPFTLKNVEIADSTPLVFVGAKYREDLNFLGNRYSEVQFQREASIAKIRAAVSQLRLDTYKLK</sequence>
<dbReference type="EC" id="5.4.99.12" evidence="4"/>
<protein>
    <recommendedName>
        <fullName evidence="4">tRNA pseudouridine synthase</fullName>
        <ecNumber evidence="4">5.4.99.12</ecNumber>
    </recommendedName>
</protein>
<keyword evidence="3 4" id="KW-0413">Isomerase</keyword>
<dbReference type="AlphaFoldDB" id="L2GLM3"/>
<dbReference type="GO" id="GO:0031119">
    <property type="term" value="P:tRNA pseudouridine synthesis"/>
    <property type="evidence" value="ECO:0007669"/>
    <property type="project" value="TreeGrafter"/>
</dbReference>
<keyword evidence="2 4" id="KW-0819">tRNA processing</keyword>
<dbReference type="GO" id="GO:0005634">
    <property type="term" value="C:nucleus"/>
    <property type="evidence" value="ECO:0007669"/>
    <property type="project" value="TreeGrafter"/>
</dbReference>
<dbReference type="GO" id="GO:1990481">
    <property type="term" value="P:mRNA pseudouridine synthesis"/>
    <property type="evidence" value="ECO:0007669"/>
    <property type="project" value="TreeGrafter"/>
</dbReference>
<evidence type="ECO:0000256" key="3">
    <source>
        <dbReference type="ARBA" id="ARBA00023235"/>
    </source>
</evidence>
<dbReference type="InterPro" id="IPR020103">
    <property type="entry name" value="PsdUridine_synth_cat_dom_sf"/>
</dbReference>
<dbReference type="Gene3D" id="3.30.70.580">
    <property type="entry name" value="Pseudouridine synthase I, catalytic domain, N-terminal subdomain"/>
    <property type="match status" value="1"/>
</dbReference>
<dbReference type="GO" id="GO:0003723">
    <property type="term" value="F:RNA binding"/>
    <property type="evidence" value="ECO:0007669"/>
    <property type="project" value="InterPro"/>
</dbReference>
<evidence type="ECO:0000259" key="5">
    <source>
        <dbReference type="Pfam" id="PF01416"/>
    </source>
</evidence>
<dbReference type="Pfam" id="PF01416">
    <property type="entry name" value="PseudoU_synth_1"/>
    <property type="match status" value="1"/>
</dbReference>
<reference evidence="7" key="1">
    <citation type="submission" date="2011-05" db="EMBL/GenBank/DDBJ databases">
        <title>The genome sequence of Vittaforma corneae strain ATCC 50505.</title>
        <authorList>
            <consortium name="The Broad Institute Genome Sequencing Platform"/>
            <person name="Cuomo C."/>
            <person name="Didier E."/>
            <person name="Bowers L."/>
            <person name="Young S.K."/>
            <person name="Zeng Q."/>
            <person name="Gargeya S."/>
            <person name="Fitzgerald M."/>
            <person name="Haas B."/>
            <person name="Abouelleil A."/>
            <person name="Alvarado L."/>
            <person name="Arachchi H.M."/>
            <person name="Berlin A."/>
            <person name="Chapman S.B."/>
            <person name="Gearin G."/>
            <person name="Goldberg J."/>
            <person name="Griggs A."/>
            <person name="Gujja S."/>
            <person name="Hansen M."/>
            <person name="Heiman D."/>
            <person name="Howarth C."/>
            <person name="Larimer J."/>
            <person name="Lui A."/>
            <person name="MacDonald P.J.P."/>
            <person name="McCowen C."/>
            <person name="Montmayeur A."/>
            <person name="Murphy C."/>
            <person name="Neiman D."/>
            <person name="Pearson M."/>
            <person name="Priest M."/>
            <person name="Roberts A."/>
            <person name="Saif S."/>
            <person name="Shea T."/>
            <person name="Sisk P."/>
            <person name="Stolte C."/>
            <person name="Sykes S."/>
            <person name="Wortman J."/>
            <person name="Nusbaum C."/>
            <person name="Birren B."/>
        </authorList>
    </citation>
    <scope>NUCLEOTIDE SEQUENCE [LARGE SCALE GENOMIC DNA]</scope>
    <source>
        <strain evidence="7">ATCC 50505</strain>
    </source>
</reference>
<accession>L2GLM3</accession>
<dbReference type="HOGENOM" id="CLU_014673_4_0_1"/>
<evidence type="ECO:0000313" key="7">
    <source>
        <dbReference type="Proteomes" id="UP000011082"/>
    </source>
</evidence>
<dbReference type="PANTHER" id="PTHR11142">
    <property type="entry name" value="PSEUDOURIDYLATE SYNTHASE"/>
    <property type="match status" value="1"/>
</dbReference>
<dbReference type="InterPro" id="IPR020095">
    <property type="entry name" value="PsdUridine_synth_TruA_C"/>
</dbReference>
<dbReference type="GO" id="GO:0009982">
    <property type="term" value="F:pseudouridine synthase activity"/>
    <property type="evidence" value="ECO:0007669"/>
    <property type="project" value="InterPro"/>
</dbReference>
<dbReference type="GO" id="GO:0005737">
    <property type="term" value="C:cytoplasm"/>
    <property type="evidence" value="ECO:0007669"/>
    <property type="project" value="TreeGrafter"/>
</dbReference>
<dbReference type="GeneID" id="19881851"/>
<dbReference type="PANTHER" id="PTHR11142:SF5">
    <property type="entry name" value="TRNA PSEUDOURIDINE(38_39) SYNTHASE"/>
    <property type="match status" value="1"/>
</dbReference>
<dbReference type="InParanoid" id="L2GLM3"/>
<dbReference type="SUPFAM" id="SSF55120">
    <property type="entry name" value="Pseudouridine synthase"/>
    <property type="match status" value="1"/>
</dbReference>
<evidence type="ECO:0000313" key="6">
    <source>
        <dbReference type="EMBL" id="ELA41788.1"/>
    </source>
</evidence>
<evidence type="ECO:0000256" key="4">
    <source>
        <dbReference type="RuleBase" id="RU003792"/>
    </source>
</evidence>
<dbReference type="Gene3D" id="3.30.70.660">
    <property type="entry name" value="Pseudouridine synthase I, catalytic domain, C-terminal subdomain"/>
    <property type="match status" value="1"/>
</dbReference>
<proteinExistence type="inferred from homology"/>
<comment type="similarity">
    <text evidence="1 4">Belongs to the tRNA pseudouridine synthase TruA family.</text>
</comment>
<dbReference type="EMBL" id="JH370138">
    <property type="protein sequence ID" value="ELA41788.1"/>
    <property type="molecule type" value="Genomic_DNA"/>
</dbReference>
<dbReference type="STRING" id="993615.L2GLM3"/>